<dbReference type="SUPFAM" id="SSF57845">
    <property type="entry name" value="B-box zinc-binding domain"/>
    <property type="match status" value="1"/>
</dbReference>
<evidence type="ECO:0000313" key="4">
    <source>
        <dbReference type="Proteomes" id="UP001186944"/>
    </source>
</evidence>
<dbReference type="GO" id="GO:0008270">
    <property type="term" value="F:zinc ion binding"/>
    <property type="evidence" value="ECO:0007669"/>
    <property type="project" value="UniProtKB-KW"/>
</dbReference>
<dbReference type="Gene3D" id="2.120.10.30">
    <property type="entry name" value="TolB, C-terminal domain"/>
    <property type="match status" value="1"/>
</dbReference>
<keyword evidence="1" id="KW-0479">Metal-binding</keyword>
<comment type="caution">
    <text evidence="3">The sequence shown here is derived from an EMBL/GenBank/DDBJ whole genome shotgun (WGS) entry which is preliminary data.</text>
</comment>
<sequence>MAASLYKAQFALTFCENHDKKELIAYCKTCREKICSSCIKEEHNQHDWEMISDILREKKHNLPKECKEIRAEKLPRLKQEVGQFDRKIKDEVACFEQNKSTLNDSRQSYISEINQLFDYRIDECRQKSESAIQIYKVKREGLKQKVEYLDMVTTALDKDINTLPDHDILDMEKEMRDELEKAFTYSANQYTCNTVYVPGKMDKRALRDMVGEIHSVSVEEKHDMDIFSDTMISMKAISDSTALAMVLNDNYAKLIESTGDILKTMKTPCTDLIVLNSGEFVLIDKVKCNVSVLTEDENMITTIDTEPLHPTCINKADNYDILVTLRDNGDRFNLVPTSRRVVQRMTLTGEVLHTYEFREDGETRLFTWPLMAVENNNMDICVVNRLSDNRAELVVLHKDGSVRFVFEDDGLKTQNFFPIDVECDSKCRILFTEYYSRAIHMLSPEGMYLCTLCQYDQLLPYVISIHGENLWCGFFHGSLKVLKYTN</sequence>
<keyword evidence="1" id="KW-0863">Zinc-finger</keyword>
<keyword evidence="1" id="KW-0862">Zinc</keyword>
<dbReference type="Pfam" id="PF00643">
    <property type="entry name" value="zf-B_box"/>
    <property type="match status" value="1"/>
</dbReference>
<dbReference type="AlphaFoldDB" id="A0AA89C7N0"/>
<dbReference type="InterPro" id="IPR047153">
    <property type="entry name" value="TRIM45/56/19-like"/>
</dbReference>
<feature type="domain" description="B box-type" evidence="2">
    <location>
        <begin position="10"/>
        <end position="51"/>
    </location>
</feature>
<evidence type="ECO:0000259" key="2">
    <source>
        <dbReference type="PROSITE" id="PS50119"/>
    </source>
</evidence>
<evidence type="ECO:0000256" key="1">
    <source>
        <dbReference type="PROSITE-ProRule" id="PRU00024"/>
    </source>
</evidence>
<accession>A0AA89C7N0</accession>
<dbReference type="Proteomes" id="UP001186944">
    <property type="component" value="Unassembled WGS sequence"/>
</dbReference>
<proteinExistence type="predicted"/>
<gene>
    <name evidence="3" type="ORF">FSP39_014713</name>
</gene>
<dbReference type="Gene3D" id="3.30.160.60">
    <property type="entry name" value="Classic Zinc Finger"/>
    <property type="match status" value="1"/>
</dbReference>
<name>A0AA89C7N0_PINIB</name>
<dbReference type="PANTHER" id="PTHR25462">
    <property type="entry name" value="BONUS, ISOFORM C-RELATED"/>
    <property type="match status" value="1"/>
</dbReference>
<dbReference type="PANTHER" id="PTHR25462:SF296">
    <property type="entry name" value="MEIOTIC P26, ISOFORM F"/>
    <property type="match status" value="1"/>
</dbReference>
<organism evidence="3 4">
    <name type="scientific">Pinctada imbricata</name>
    <name type="common">Atlantic pearl-oyster</name>
    <name type="synonym">Pinctada martensii</name>
    <dbReference type="NCBI Taxonomy" id="66713"/>
    <lineage>
        <taxon>Eukaryota</taxon>
        <taxon>Metazoa</taxon>
        <taxon>Spiralia</taxon>
        <taxon>Lophotrochozoa</taxon>
        <taxon>Mollusca</taxon>
        <taxon>Bivalvia</taxon>
        <taxon>Autobranchia</taxon>
        <taxon>Pteriomorphia</taxon>
        <taxon>Pterioida</taxon>
        <taxon>Pterioidea</taxon>
        <taxon>Pteriidae</taxon>
        <taxon>Pinctada</taxon>
    </lineage>
</organism>
<dbReference type="EMBL" id="VSWD01000005">
    <property type="protein sequence ID" value="KAK3102888.1"/>
    <property type="molecule type" value="Genomic_DNA"/>
</dbReference>
<reference evidence="3" key="1">
    <citation type="submission" date="2019-08" db="EMBL/GenBank/DDBJ databases">
        <title>The improved chromosome-level genome for the pearl oyster Pinctada fucata martensii using PacBio sequencing and Hi-C.</title>
        <authorList>
            <person name="Zheng Z."/>
        </authorList>
    </citation>
    <scope>NUCLEOTIDE SEQUENCE</scope>
    <source>
        <strain evidence="3">ZZ-2019</strain>
        <tissue evidence="3">Adductor muscle</tissue>
    </source>
</reference>
<dbReference type="InterPro" id="IPR000315">
    <property type="entry name" value="Znf_B-box"/>
</dbReference>
<evidence type="ECO:0000313" key="3">
    <source>
        <dbReference type="EMBL" id="KAK3102888.1"/>
    </source>
</evidence>
<dbReference type="PROSITE" id="PS50119">
    <property type="entry name" value="ZF_BBOX"/>
    <property type="match status" value="1"/>
</dbReference>
<keyword evidence="4" id="KW-1185">Reference proteome</keyword>
<protein>
    <recommendedName>
        <fullName evidence="2">B box-type domain-containing protein</fullName>
    </recommendedName>
</protein>
<dbReference type="InterPro" id="IPR011042">
    <property type="entry name" value="6-blade_b-propeller_TolB-like"/>
</dbReference>
<dbReference type="SUPFAM" id="SSF101898">
    <property type="entry name" value="NHL repeat"/>
    <property type="match status" value="1"/>
</dbReference>